<dbReference type="EMBL" id="LT828648">
    <property type="protein sequence ID" value="SLM48750.1"/>
    <property type="molecule type" value="Genomic_DNA"/>
</dbReference>
<dbReference type="Pfam" id="PF01872">
    <property type="entry name" value="RibD_C"/>
    <property type="match status" value="1"/>
</dbReference>
<dbReference type="RefSeq" id="WP_080887086.1">
    <property type="nucleotide sequence ID" value="NZ_LT828648.1"/>
</dbReference>
<protein>
    <submittedName>
        <fullName evidence="2">Bifunctional deaminase-reductase domain protein</fullName>
    </submittedName>
</protein>
<dbReference type="KEGG" id="nja:NSJP_2583"/>
<dbReference type="AlphaFoldDB" id="A0A1W1I6X2"/>
<dbReference type="InterPro" id="IPR002734">
    <property type="entry name" value="RibDG_C"/>
</dbReference>
<dbReference type="Proteomes" id="UP000192042">
    <property type="component" value="Chromosome I"/>
</dbReference>
<evidence type="ECO:0000313" key="3">
    <source>
        <dbReference type="Proteomes" id="UP000192042"/>
    </source>
</evidence>
<sequence length="192" mass="20973">MDEARLSVPECSVFVGVSLDGFIARTNGDLDWLMGEGGGDSAEFGYNEFIAGIDAVVMGRGTFEKVLTFDKWYYGNKRVVVLSHRTLDLSVAQARGAVVDLMAGAPVEIVSRLTASGFRRLYVDGGLTIQQFLRAGLIQRLIISRLPVLIGRGIPLFGSLEHDVRLRHLATHTYAGGMVQSEYRIDPGELTP</sequence>
<dbReference type="PANTHER" id="PTHR38011:SF11">
    <property type="entry name" value="2,5-DIAMINO-6-RIBOSYLAMINO-4(3H)-PYRIMIDINONE 5'-PHOSPHATE REDUCTASE"/>
    <property type="match status" value="1"/>
</dbReference>
<organism evidence="2 3">
    <name type="scientific">Nitrospira japonica</name>
    <dbReference type="NCBI Taxonomy" id="1325564"/>
    <lineage>
        <taxon>Bacteria</taxon>
        <taxon>Pseudomonadati</taxon>
        <taxon>Nitrospirota</taxon>
        <taxon>Nitrospiria</taxon>
        <taxon>Nitrospirales</taxon>
        <taxon>Nitrospiraceae</taxon>
        <taxon>Nitrospira</taxon>
    </lineage>
</organism>
<gene>
    <name evidence="2" type="ORF">NSJP_2583</name>
</gene>
<evidence type="ECO:0000313" key="2">
    <source>
        <dbReference type="EMBL" id="SLM48750.1"/>
    </source>
</evidence>
<reference evidence="2 3" key="1">
    <citation type="submission" date="2017-03" db="EMBL/GenBank/DDBJ databases">
        <authorList>
            <person name="Afonso C.L."/>
            <person name="Miller P.J."/>
            <person name="Scott M.A."/>
            <person name="Spackman E."/>
            <person name="Goraichik I."/>
            <person name="Dimitrov K.M."/>
            <person name="Suarez D.L."/>
            <person name="Swayne D.E."/>
        </authorList>
    </citation>
    <scope>NUCLEOTIDE SEQUENCE [LARGE SCALE GENOMIC DNA]</scope>
    <source>
        <strain evidence="2">Genome sequencing of Nitrospira japonica strain NJ11</strain>
    </source>
</reference>
<dbReference type="PANTHER" id="PTHR38011">
    <property type="entry name" value="DIHYDROFOLATE REDUCTASE FAMILY PROTEIN (AFU_ORTHOLOGUE AFUA_8G06820)"/>
    <property type="match status" value="1"/>
</dbReference>
<feature type="domain" description="Bacterial bifunctional deaminase-reductase C-terminal" evidence="1">
    <location>
        <begin position="13"/>
        <end position="179"/>
    </location>
</feature>
<dbReference type="STRING" id="1325564.NSJP_2583"/>
<keyword evidence="3" id="KW-1185">Reference proteome</keyword>
<dbReference type="GO" id="GO:0008703">
    <property type="term" value="F:5-amino-6-(5-phosphoribosylamino)uracil reductase activity"/>
    <property type="evidence" value="ECO:0007669"/>
    <property type="project" value="InterPro"/>
</dbReference>
<dbReference type="InterPro" id="IPR024072">
    <property type="entry name" value="DHFR-like_dom_sf"/>
</dbReference>
<dbReference type="InterPro" id="IPR050765">
    <property type="entry name" value="Riboflavin_Biosynth_HTPR"/>
</dbReference>
<dbReference type="GO" id="GO:0009231">
    <property type="term" value="P:riboflavin biosynthetic process"/>
    <property type="evidence" value="ECO:0007669"/>
    <property type="project" value="InterPro"/>
</dbReference>
<accession>A0A1W1I6X2</accession>
<evidence type="ECO:0000259" key="1">
    <source>
        <dbReference type="Pfam" id="PF01872"/>
    </source>
</evidence>
<dbReference type="Gene3D" id="3.40.430.10">
    <property type="entry name" value="Dihydrofolate Reductase, subunit A"/>
    <property type="match status" value="1"/>
</dbReference>
<dbReference type="OrthoDB" id="195113at2"/>
<name>A0A1W1I6X2_9BACT</name>
<dbReference type="SUPFAM" id="SSF53597">
    <property type="entry name" value="Dihydrofolate reductase-like"/>
    <property type="match status" value="1"/>
</dbReference>
<proteinExistence type="predicted"/>